<keyword evidence="2" id="KW-1185">Reference proteome</keyword>
<reference evidence="1 2" key="1">
    <citation type="journal article" date="2016" name="Mol. Biol. Evol.">
        <title>Comparative Genomics of Early-Diverging Mushroom-Forming Fungi Provides Insights into the Origins of Lignocellulose Decay Capabilities.</title>
        <authorList>
            <person name="Nagy L.G."/>
            <person name="Riley R."/>
            <person name="Tritt A."/>
            <person name="Adam C."/>
            <person name="Daum C."/>
            <person name="Floudas D."/>
            <person name="Sun H."/>
            <person name="Yadav J.S."/>
            <person name="Pangilinan J."/>
            <person name="Larsson K.H."/>
            <person name="Matsuura K."/>
            <person name="Barry K."/>
            <person name="Labutti K."/>
            <person name="Kuo R."/>
            <person name="Ohm R.A."/>
            <person name="Bhattacharya S.S."/>
            <person name="Shirouzu T."/>
            <person name="Yoshinaga Y."/>
            <person name="Martin F.M."/>
            <person name="Grigoriev I.V."/>
            <person name="Hibbett D.S."/>
        </authorList>
    </citation>
    <scope>NUCLEOTIDE SEQUENCE [LARGE SCALE GENOMIC DNA]</scope>
    <source>
        <strain evidence="1 2">CBS 109695</strain>
    </source>
</reference>
<dbReference type="AlphaFoldDB" id="A0A166GBV1"/>
<evidence type="ECO:0000313" key="1">
    <source>
        <dbReference type="EMBL" id="KZP17679.1"/>
    </source>
</evidence>
<dbReference type="EMBL" id="KV417580">
    <property type="protein sequence ID" value="KZP17679.1"/>
    <property type="molecule type" value="Genomic_DNA"/>
</dbReference>
<accession>A0A166GBV1</accession>
<dbReference type="STRING" id="436010.A0A166GBV1"/>
<organism evidence="1 2">
    <name type="scientific">Athelia psychrophila</name>
    <dbReference type="NCBI Taxonomy" id="1759441"/>
    <lineage>
        <taxon>Eukaryota</taxon>
        <taxon>Fungi</taxon>
        <taxon>Dikarya</taxon>
        <taxon>Basidiomycota</taxon>
        <taxon>Agaricomycotina</taxon>
        <taxon>Agaricomycetes</taxon>
        <taxon>Agaricomycetidae</taxon>
        <taxon>Atheliales</taxon>
        <taxon>Atheliaceae</taxon>
        <taxon>Athelia</taxon>
    </lineage>
</organism>
<evidence type="ECO:0000313" key="2">
    <source>
        <dbReference type="Proteomes" id="UP000076532"/>
    </source>
</evidence>
<dbReference type="OrthoDB" id="3143319at2759"/>
<dbReference type="Proteomes" id="UP000076532">
    <property type="component" value="Unassembled WGS sequence"/>
</dbReference>
<protein>
    <submittedName>
        <fullName evidence="1">Uncharacterized protein</fullName>
    </submittedName>
</protein>
<sequence>MSFTVHNYWNSAVASDHEQPTATSLLEAGRHAIEMIKSSSGWSNVPFVPSAFAHDYTLHTNVYELAKAPPKAHSDNPPENFLITLEWGAPAQSSDAFSLEMLPEFESTDLVYLAGSLDNANKRGAYDSRNAKAGDSDFSQLSFPTLEQANRPKKRRRLDNEYLHHIIPQPHYRPSSAEEPSPRDLQTMSIYKRLRAVAIPPYDLARAKEHLNTPYTRSAWIIPVRGKLPWYGSTPAVMLDSLDDNPPSGPIPGSDEHVLWSHTALRCFWDFLLSLQQLHVFGYLSISFHAASPSTDGSKEAESSMASGYSNRGQFSTDMNTASVPYANLLGVDQIKLYHDSQHAMRIRNVLDAWAFQPPRKVDNTAADKIRMLKGARLALVDECSGGILHC</sequence>
<gene>
    <name evidence="1" type="ORF">FIBSPDRAFT_933881</name>
</gene>
<proteinExistence type="predicted"/>
<name>A0A166GBV1_9AGAM</name>